<proteinExistence type="predicted"/>
<sequence>MPDQLATIEEQDTVIGGSAGSDPIQPAATSSPRPAGQQEPNAMHAAGDGPPPSQPLTTHHVWPANRGPQPQMRMADHSSPAEHANNASPSANIFSPLVRREVQEVTNHTNATPRSTRRENRNRRLSRHWTSPPMPEPGGPRRRRQAPVNAEPPARTRADARRLRNEEREREQREVQMVHERRREVLRDNIRRQHEAAQQRHRPQPDHAQELAAAEGADTAILRQFLTEKERDVHGNFGETIASLLRRVPGAVSGKLMSEVFVYVNKVCHFSGDELDNYLNAASELR</sequence>
<dbReference type="RefSeq" id="XP_034237559.1">
    <property type="nucleotide sequence ID" value="XM_034381668.1"/>
</dbReference>
<organism evidence="3">
    <name type="scientific">Thrips palmi</name>
    <name type="common">Melon thrips</name>
    <dbReference type="NCBI Taxonomy" id="161013"/>
    <lineage>
        <taxon>Eukaryota</taxon>
        <taxon>Metazoa</taxon>
        <taxon>Ecdysozoa</taxon>
        <taxon>Arthropoda</taxon>
        <taxon>Hexapoda</taxon>
        <taxon>Insecta</taxon>
        <taxon>Pterygota</taxon>
        <taxon>Neoptera</taxon>
        <taxon>Paraneoptera</taxon>
        <taxon>Thysanoptera</taxon>
        <taxon>Terebrantia</taxon>
        <taxon>Thripoidea</taxon>
        <taxon>Thripidae</taxon>
        <taxon>Thrips</taxon>
    </lineage>
</organism>
<dbReference type="Proteomes" id="UP000515158">
    <property type="component" value="Unplaced"/>
</dbReference>
<dbReference type="GeneID" id="117643027"/>
<feature type="region of interest" description="Disordered" evidence="1">
    <location>
        <begin position="1"/>
        <end position="90"/>
    </location>
</feature>
<feature type="region of interest" description="Disordered" evidence="1">
    <location>
        <begin position="104"/>
        <end position="209"/>
    </location>
</feature>
<dbReference type="KEGG" id="tpal:117643027"/>
<gene>
    <name evidence="3" type="primary">LOC117643027</name>
</gene>
<feature type="compositionally biased region" description="Polar residues" evidence="1">
    <location>
        <begin position="104"/>
        <end position="113"/>
    </location>
</feature>
<protein>
    <submittedName>
        <fullName evidence="3">Uncharacterized protein LOC117643027</fullName>
    </submittedName>
</protein>
<name>A0A6P8ZKR4_THRPL</name>
<evidence type="ECO:0000256" key="1">
    <source>
        <dbReference type="SAM" id="MobiDB-lite"/>
    </source>
</evidence>
<evidence type="ECO:0000313" key="3">
    <source>
        <dbReference type="RefSeq" id="XP_034237559.1"/>
    </source>
</evidence>
<evidence type="ECO:0000313" key="2">
    <source>
        <dbReference type="Proteomes" id="UP000515158"/>
    </source>
</evidence>
<accession>A0A6P8ZKR4</accession>
<dbReference type="AlphaFoldDB" id="A0A6P8ZKR4"/>
<reference evidence="3" key="1">
    <citation type="submission" date="2025-08" db="UniProtKB">
        <authorList>
            <consortium name="RefSeq"/>
        </authorList>
    </citation>
    <scope>IDENTIFICATION</scope>
    <source>
        <tissue evidence="3">Total insect</tissue>
    </source>
</reference>
<dbReference type="InParanoid" id="A0A6P8ZKR4"/>
<keyword evidence="2" id="KW-1185">Reference proteome</keyword>
<feature type="compositionally biased region" description="Basic and acidic residues" evidence="1">
    <location>
        <begin position="154"/>
        <end position="209"/>
    </location>
</feature>